<gene>
    <name evidence="11" type="ORF">niasHS_014820</name>
</gene>
<keyword evidence="12" id="KW-1185">Reference proteome</keyword>
<evidence type="ECO:0000256" key="6">
    <source>
        <dbReference type="ARBA" id="ARBA00022989"/>
    </source>
</evidence>
<keyword evidence="5" id="KW-0732">Signal</keyword>
<dbReference type="Gene3D" id="3.40.50.410">
    <property type="entry name" value="von Willebrand factor, type A domain"/>
    <property type="match status" value="2"/>
</dbReference>
<dbReference type="EMBL" id="JBICCN010000309">
    <property type="protein sequence ID" value="KAL3079038.1"/>
    <property type="molecule type" value="Genomic_DNA"/>
</dbReference>
<evidence type="ECO:0000313" key="12">
    <source>
        <dbReference type="Proteomes" id="UP001620645"/>
    </source>
</evidence>
<dbReference type="InterPro" id="IPR036465">
    <property type="entry name" value="vWFA_dom_sf"/>
</dbReference>
<evidence type="ECO:0000256" key="5">
    <source>
        <dbReference type="ARBA" id="ARBA00022729"/>
    </source>
</evidence>
<dbReference type="SUPFAM" id="SSF53300">
    <property type="entry name" value="vWA-like"/>
    <property type="match status" value="2"/>
</dbReference>
<dbReference type="Pfam" id="PF25301">
    <property type="entry name" value="CUT_C"/>
    <property type="match status" value="1"/>
</dbReference>
<dbReference type="GO" id="GO:0042302">
    <property type="term" value="F:structural constituent of cuticle"/>
    <property type="evidence" value="ECO:0007669"/>
    <property type="project" value="UniProtKB-KW"/>
</dbReference>
<dbReference type="SMART" id="SM00327">
    <property type="entry name" value="VWA"/>
    <property type="match status" value="2"/>
</dbReference>
<evidence type="ECO:0000256" key="8">
    <source>
        <dbReference type="SAM" id="MobiDB-lite"/>
    </source>
</evidence>
<keyword evidence="2" id="KW-0193">Cuticle</keyword>
<dbReference type="InterPro" id="IPR056953">
    <property type="entry name" value="CUT_N"/>
</dbReference>
<dbReference type="Pfam" id="PF00092">
    <property type="entry name" value="VWA"/>
    <property type="match status" value="2"/>
</dbReference>
<feature type="domain" description="VWFA" evidence="9">
    <location>
        <begin position="278"/>
        <end position="457"/>
    </location>
</feature>
<accession>A0ABD2J0A9</accession>
<dbReference type="InterPro" id="IPR051962">
    <property type="entry name" value="Cuticlin"/>
</dbReference>
<evidence type="ECO:0000256" key="4">
    <source>
        <dbReference type="ARBA" id="ARBA00022692"/>
    </source>
</evidence>
<evidence type="ECO:0000313" key="11">
    <source>
        <dbReference type="EMBL" id="KAL3079038.1"/>
    </source>
</evidence>
<dbReference type="GO" id="GO:0005886">
    <property type="term" value="C:plasma membrane"/>
    <property type="evidence" value="ECO:0007669"/>
    <property type="project" value="UniProtKB-SubCell"/>
</dbReference>
<dbReference type="PANTHER" id="PTHR22907:SF53">
    <property type="entry name" value="VON WILLEBRAND FACTOR TYPE A DOMAIN PROTEIN"/>
    <property type="match status" value="1"/>
</dbReference>
<name>A0ABD2J0A9_HETSC</name>
<evidence type="ECO:0000259" key="9">
    <source>
        <dbReference type="PROSITE" id="PS50234"/>
    </source>
</evidence>
<organism evidence="11 12">
    <name type="scientific">Heterodera schachtii</name>
    <name type="common">Sugarbeet cyst nematode worm</name>
    <name type="synonym">Tylenchus schachtii</name>
    <dbReference type="NCBI Taxonomy" id="97005"/>
    <lineage>
        <taxon>Eukaryota</taxon>
        <taxon>Metazoa</taxon>
        <taxon>Ecdysozoa</taxon>
        <taxon>Nematoda</taxon>
        <taxon>Chromadorea</taxon>
        <taxon>Rhabditida</taxon>
        <taxon>Tylenchina</taxon>
        <taxon>Tylenchomorpha</taxon>
        <taxon>Tylenchoidea</taxon>
        <taxon>Heteroderidae</taxon>
        <taxon>Heteroderinae</taxon>
        <taxon>Heterodera</taxon>
    </lineage>
</organism>
<comment type="caution">
    <text evidence="11">The sequence shown here is derived from an EMBL/GenBank/DDBJ whole genome shotgun (WGS) entry which is preliminary data.</text>
</comment>
<keyword evidence="7" id="KW-0472">Membrane</keyword>
<dbReference type="AlphaFoldDB" id="A0ABD2J0A9"/>
<keyword evidence="6" id="KW-1133">Transmembrane helix</keyword>
<feature type="region of interest" description="Disordered" evidence="8">
    <location>
        <begin position="758"/>
        <end position="777"/>
    </location>
</feature>
<dbReference type="PRINTS" id="PR00453">
    <property type="entry name" value="VWFADOMAIN"/>
</dbReference>
<dbReference type="Proteomes" id="UP001620645">
    <property type="component" value="Unassembled WGS sequence"/>
</dbReference>
<evidence type="ECO:0000256" key="7">
    <source>
        <dbReference type="ARBA" id="ARBA00023136"/>
    </source>
</evidence>
<comment type="subcellular location">
    <subcellularLocation>
        <location evidence="1">Cell membrane</location>
        <topology evidence="1">Single-pass type I membrane protein</topology>
    </subcellularLocation>
</comment>
<keyword evidence="4" id="KW-0812">Transmembrane</keyword>
<dbReference type="PROSITE" id="PS50234">
    <property type="entry name" value="VWFA"/>
    <property type="match status" value="2"/>
</dbReference>
<dbReference type="PROSITE" id="PS51034">
    <property type="entry name" value="ZP_2"/>
    <property type="match status" value="1"/>
</dbReference>
<feature type="domain" description="VWFA" evidence="9">
    <location>
        <begin position="82"/>
        <end position="257"/>
    </location>
</feature>
<evidence type="ECO:0000259" key="10">
    <source>
        <dbReference type="PROSITE" id="PS51034"/>
    </source>
</evidence>
<dbReference type="PANTHER" id="PTHR22907">
    <property type="entry name" value="GH04558P"/>
    <property type="match status" value="1"/>
</dbReference>
<proteinExistence type="predicted"/>
<dbReference type="InterPro" id="IPR001507">
    <property type="entry name" value="ZP_dom"/>
</dbReference>
<protein>
    <submittedName>
        <fullName evidence="11">Uncharacterized protein</fullName>
    </submittedName>
</protein>
<keyword evidence="3" id="KW-1003">Cell membrane</keyword>
<evidence type="ECO:0000256" key="3">
    <source>
        <dbReference type="ARBA" id="ARBA00022475"/>
    </source>
</evidence>
<dbReference type="InterPro" id="IPR002035">
    <property type="entry name" value="VWF_A"/>
</dbReference>
<feature type="domain" description="ZP" evidence="10">
    <location>
        <begin position="481"/>
        <end position="729"/>
    </location>
</feature>
<dbReference type="SMART" id="SM00241">
    <property type="entry name" value="ZP"/>
    <property type="match status" value="1"/>
</dbReference>
<evidence type="ECO:0000256" key="1">
    <source>
        <dbReference type="ARBA" id="ARBA00004251"/>
    </source>
</evidence>
<reference evidence="11 12" key="1">
    <citation type="submission" date="2024-10" db="EMBL/GenBank/DDBJ databases">
        <authorList>
            <person name="Kim D."/>
        </authorList>
    </citation>
    <scope>NUCLEOTIDE SEQUENCE [LARGE SCALE GENOMIC DNA]</scope>
    <source>
        <strain evidence="11">Taebaek</strain>
    </source>
</reference>
<dbReference type="InterPro" id="IPR057475">
    <property type="entry name" value="CUT_C"/>
</dbReference>
<sequence>MNYFGLATPIQTNEVTEKQTERAKEIVEMNVGEIAFFLLSVLAHWQLTDAIRVISNGLAPPEIVHSPMDVKPRCLIRAAPLDLVFILDSSGSLRNQFQDEIDVIRRIVRHVTIGDTATRVMLIQFSGVQHLEFDFNKFTHRDELLSALDVLRHVSGITRVGGAFEFAISALENASHGIRPSAVPKIVFLLSDGRTHDFPTDSEMAEKLRKKVSNSDIWAYGTGEYVALAELMKITKNESKIITNKNLDKIEPMFAPWHGVEVCEQRPVCVKGSDKPLDLALLVDSSESINQVFQEQVQFITNRIISNVHVHAEAVRLALITFSGQAFVHFGFNDPKVGNNSAVIRYLNTLRPIKGTTSAHLALASALRLFNDPIQNSLPKRPNATKLVVLFSDGRISEPVENVAEMLRSIGVETMAVSLNHPTNSNERELLAIAERKEHVFTQKNLQDFEKSFLKFVGFGCDGFELGVNATPRIRGATDITCGPDSVTLTVRTTKPMQGMIYAQRFHDDPQCVLRSNGANRENSLTFRVGQCGVQKTPIRNSAESGYVFNVTVILQFHPIIVTRADQGLDLSCVHHQPVSEREFELTSQQSLVTSRCSYRLHRFGPDNCIALDAKVGESLFHKWECETGDEHRFLVHDCYATSERNNVQILDENGCEIDPHFIETPDYSQMLLMEGNESGAKHETQNIFVSQGMAAFKFPDDDKLVFRCLISLCDLSSSDECAQMIPPKCDSKRPMASAGGEGTSHFVGRNISLFGFDETDTEGPKKRQRRRRDVGTRKGFARTVAVETRTLNVIESEGIRPPTAEALRYCDVRN</sequence>
<dbReference type="Pfam" id="PF25057">
    <property type="entry name" value="CUT_N"/>
    <property type="match status" value="1"/>
</dbReference>
<evidence type="ECO:0000256" key="2">
    <source>
        <dbReference type="ARBA" id="ARBA00022460"/>
    </source>
</evidence>